<dbReference type="Proteomes" id="UP000004982">
    <property type="component" value="Unassembled WGS sequence"/>
</dbReference>
<proteinExistence type="predicted"/>
<gene>
    <name evidence="1" type="ORF">HMPREF9418_2245</name>
</gene>
<dbReference type="AlphaFoldDB" id="A0AA36UI14"/>
<dbReference type="EMBL" id="AFQE01000111">
    <property type="protein sequence ID" value="EGQ75833.1"/>
    <property type="molecule type" value="Genomic_DNA"/>
</dbReference>
<protein>
    <submittedName>
        <fullName evidence="1">Hemagglutinin/hemolysin family protein</fullName>
    </submittedName>
</protein>
<reference evidence="1 2" key="1">
    <citation type="submission" date="2011-05" db="EMBL/GenBank/DDBJ databases">
        <authorList>
            <person name="Muzny D."/>
            <person name="Qin X."/>
            <person name="Deng J."/>
            <person name="Jiang H."/>
            <person name="Liu Y."/>
            <person name="Qu J."/>
            <person name="Song X.-Z."/>
            <person name="Zhang L."/>
            <person name="Thornton R."/>
            <person name="Coyle M."/>
            <person name="Francisco L."/>
            <person name="Jackson L."/>
            <person name="Javaid M."/>
            <person name="Korchina V."/>
            <person name="Kovar C."/>
            <person name="Mata R."/>
            <person name="Mathew T."/>
            <person name="Ngo R."/>
            <person name="Nguyen L."/>
            <person name="Nguyen N."/>
            <person name="Okwuonu G."/>
            <person name="Ongeri F."/>
            <person name="Pham C."/>
            <person name="Simmons D."/>
            <person name="Wilczek-Boney K."/>
            <person name="Hale W."/>
            <person name="Jakkamsetti A."/>
            <person name="Pham P."/>
            <person name="Ruth R."/>
            <person name="San Lucas F."/>
            <person name="Warren J."/>
            <person name="Zhang J."/>
            <person name="Zhao Z."/>
            <person name="Zhou C."/>
            <person name="Zhu D."/>
            <person name="Lee S."/>
            <person name="Bess C."/>
            <person name="Blankenburg K."/>
            <person name="Forbes L."/>
            <person name="Fu Q."/>
            <person name="Gubbala S."/>
            <person name="Hirani K."/>
            <person name="Jayaseelan J.C."/>
            <person name="Lara F."/>
            <person name="Munidasa M."/>
            <person name="Palculict T."/>
            <person name="Patil S."/>
            <person name="Pu L.-L."/>
            <person name="Saada N."/>
            <person name="Tang L."/>
            <person name="Weissenberger G."/>
            <person name="Zhu Y."/>
            <person name="Hemphill L."/>
            <person name="Shang Y."/>
            <person name="Youmans B."/>
            <person name="Ayvaz T."/>
            <person name="Ross M."/>
            <person name="Santibanez J."/>
            <person name="Aqrawi P."/>
            <person name="Gross S."/>
            <person name="Joshi V."/>
            <person name="Fowler G."/>
            <person name="Nazareth L."/>
            <person name="Reid J."/>
            <person name="Worley K."/>
            <person name="Petrosino J."/>
            <person name="Highlander S."/>
            <person name="Gibbs R."/>
        </authorList>
    </citation>
    <scope>NUCLEOTIDE SEQUENCE [LARGE SCALE GENOMIC DNA]</scope>
    <source>
        <strain evidence="1 2">ATCC 33926</strain>
    </source>
</reference>
<comment type="caution">
    <text evidence="1">The sequence shown here is derived from an EMBL/GenBank/DDBJ whole genome shotgun (WGS) entry which is preliminary data.</text>
</comment>
<accession>A0AA36UI14</accession>
<name>A0AA36UI14_9NEIS</name>
<sequence>MLKAGSKRVGLYKTRSSEKFQTTFLTASSQTKPTLLELSQASFHCINGCLKPKIQVSDDFKKTTKSMGIDCIKEAVSKYSPGAVISNVPSTPAPLRGRKFEGKLILEVPAQVNPIPQSVLKAAR</sequence>
<organism evidence="1 2">
    <name type="scientific">Neisseria macacae ATCC 33926</name>
    <dbReference type="NCBI Taxonomy" id="997348"/>
    <lineage>
        <taxon>Bacteria</taxon>
        <taxon>Pseudomonadati</taxon>
        <taxon>Pseudomonadota</taxon>
        <taxon>Betaproteobacteria</taxon>
        <taxon>Neisseriales</taxon>
        <taxon>Neisseriaceae</taxon>
        <taxon>Neisseria</taxon>
    </lineage>
</organism>
<evidence type="ECO:0000313" key="2">
    <source>
        <dbReference type="Proteomes" id="UP000004982"/>
    </source>
</evidence>
<evidence type="ECO:0000313" key="1">
    <source>
        <dbReference type="EMBL" id="EGQ75833.1"/>
    </source>
</evidence>